<evidence type="ECO:0000256" key="1">
    <source>
        <dbReference type="SAM" id="MobiDB-lite"/>
    </source>
</evidence>
<accession>A0A6J5N2M8</accession>
<dbReference type="EMBL" id="LR796561">
    <property type="protein sequence ID" value="CAB4151526.1"/>
    <property type="molecule type" value="Genomic_DNA"/>
</dbReference>
<proteinExistence type="predicted"/>
<protein>
    <submittedName>
        <fullName evidence="2">Uncharacterized protein</fullName>
    </submittedName>
</protein>
<name>A0A6J5N2M8_9CAUD</name>
<evidence type="ECO:0000313" key="2">
    <source>
        <dbReference type="EMBL" id="CAB4151526.1"/>
    </source>
</evidence>
<sequence length="353" mass="39216">MTRSEAITALYALFNAPHNADINLVGLNVLLDELYRSHPQEEPWPEEPEGHIAGGVHPPQRTERPVDCERCNRLEEQAYDLVGKLRVANIKLSMQQRLGRQLLQEPLELCQYGQEPASCTSNPMDCQCAIDASLAQTQEPVAWMDSDGFPWSKQGIECRTTKDTYTPLYTIPPRLKQEHAAHAVIAGALFDFMGWLTSRKERIVLSSADEASPAVNAITDFAKMRGLSLNDAKVQDWNTASPQRTEQEPVELRTALAETLGGVYVCDRTWSAWGVGTMTQDDFYPAAESDDVLDSLVQAVISATPPPPQRKPLTNEEIETLFHGVDSEDKSRFAIVRGFARAIEAAHGIKENT</sequence>
<gene>
    <name evidence="2" type="ORF">UFOVP588_19</name>
</gene>
<reference evidence="2" key="1">
    <citation type="submission" date="2020-04" db="EMBL/GenBank/DDBJ databases">
        <authorList>
            <person name="Chiriac C."/>
            <person name="Salcher M."/>
            <person name="Ghai R."/>
            <person name="Kavagutti S V."/>
        </authorList>
    </citation>
    <scope>NUCLEOTIDE SEQUENCE</scope>
</reference>
<organism evidence="2">
    <name type="scientific">uncultured Caudovirales phage</name>
    <dbReference type="NCBI Taxonomy" id="2100421"/>
    <lineage>
        <taxon>Viruses</taxon>
        <taxon>Duplodnaviria</taxon>
        <taxon>Heunggongvirae</taxon>
        <taxon>Uroviricota</taxon>
        <taxon>Caudoviricetes</taxon>
        <taxon>Peduoviridae</taxon>
        <taxon>Maltschvirus</taxon>
        <taxon>Maltschvirus maltsch</taxon>
    </lineage>
</organism>
<feature type="region of interest" description="Disordered" evidence="1">
    <location>
        <begin position="40"/>
        <end position="64"/>
    </location>
</feature>